<dbReference type="Gene3D" id="3.90.79.10">
    <property type="entry name" value="Nucleoside Triphosphate Pyrophosphohydrolase"/>
    <property type="match status" value="1"/>
</dbReference>
<reference evidence="3" key="1">
    <citation type="journal article" date="2017" name="Genome Biol.">
        <title>Comparative genomics reveals high biological diversity and specific adaptations in the industrially and medically important fungal genus Aspergillus.</title>
        <authorList>
            <person name="de Vries R.P."/>
            <person name="Riley R."/>
            <person name="Wiebenga A."/>
            <person name="Aguilar-Osorio G."/>
            <person name="Amillis S."/>
            <person name="Uchima C.A."/>
            <person name="Anderluh G."/>
            <person name="Asadollahi M."/>
            <person name="Askin M."/>
            <person name="Barry K."/>
            <person name="Battaglia E."/>
            <person name="Bayram O."/>
            <person name="Benocci T."/>
            <person name="Braus-Stromeyer S.A."/>
            <person name="Caldana C."/>
            <person name="Canovas D."/>
            <person name="Cerqueira G.C."/>
            <person name="Chen F."/>
            <person name="Chen W."/>
            <person name="Choi C."/>
            <person name="Clum A."/>
            <person name="Dos Santos R.A."/>
            <person name="Damasio A.R."/>
            <person name="Diallinas G."/>
            <person name="Emri T."/>
            <person name="Fekete E."/>
            <person name="Flipphi M."/>
            <person name="Freyberg S."/>
            <person name="Gallo A."/>
            <person name="Gournas C."/>
            <person name="Habgood R."/>
            <person name="Hainaut M."/>
            <person name="Harispe M.L."/>
            <person name="Henrissat B."/>
            <person name="Hilden K.S."/>
            <person name="Hope R."/>
            <person name="Hossain A."/>
            <person name="Karabika E."/>
            <person name="Karaffa L."/>
            <person name="Karanyi Z."/>
            <person name="Krasevec N."/>
            <person name="Kuo A."/>
            <person name="Kusch H."/>
            <person name="LaButti K."/>
            <person name="Lagendijk E.L."/>
            <person name="Lapidus A."/>
            <person name="Levasseur A."/>
            <person name="Lindquist E."/>
            <person name="Lipzen A."/>
            <person name="Logrieco A.F."/>
            <person name="MacCabe A."/>
            <person name="Maekelae M.R."/>
            <person name="Malavazi I."/>
            <person name="Melin P."/>
            <person name="Meyer V."/>
            <person name="Mielnichuk N."/>
            <person name="Miskei M."/>
            <person name="Molnar A.P."/>
            <person name="Mule G."/>
            <person name="Ngan C.Y."/>
            <person name="Orejas M."/>
            <person name="Orosz E."/>
            <person name="Ouedraogo J.P."/>
            <person name="Overkamp K.M."/>
            <person name="Park H.-S."/>
            <person name="Perrone G."/>
            <person name="Piumi F."/>
            <person name="Punt P.J."/>
            <person name="Ram A.F."/>
            <person name="Ramon A."/>
            <person name="Rauscher S."/>
            <person name="Record E."/>
            <person name="Riano-Pachon D.M."/>
            <person name="Robert V."/>
            <person name="Roehrig J."/>
            <person name="Ruller R."/>
            <person name="Salamov A."/>
            <person name="Salih N.S."/>
            <person name="Samson R.A."/>
            <person name="Sandor E."/>
            <person name="Sanguinetti M."/>
            <person name="Schuetze T."/>
            <person name="Sepcic K."/>
            <person name="Shelest E."/>
            <person name="Sherlock G."/>
            <person name="Sophianopoulou V."/>
            <person name="Squina F.M."/>
            <person name="Sun H."/>
            <person name="Susca A."/>
            <person name="Todd R.B."/>
            <person name="Tsang A."/>
            <person name="Unkles S.E."/>
            <person name="van de Wiele N."/>
            <person name="van Rossen-Uffink D."/>
            <person name="Oliveira J.V."/>
            <person name="Vesth T.C."/>
            <person name="Visser J."/>
            <person name="Yu J.-H."/>
            <person name="Zhou M."/>
            <person name="Andersen M.R."/>
            <person name="Archer D.B."/>
            <person name="Baker S.E."/>
            <person name="Benoit I."/>
            <person name="Brakhage A.A."/>
            <person name="Braus G.H."/>
            <person name="Fischer R."/>
            <person name="Frisvad J.C."/>
            <person name="Goldman G.H."/>
            <person name="Houbraken J."/>
            <person name="Oakley B."/>
            <person name="Pocsi I."/>
            <person name="Scazzocchio C."/>
            <person name="Seiboth B."/>
            <person name="vanKuyk P.A."/>
            <person name="Wortman J."/>
            <person name="Dyer P.S."/>
            <person name="Grigoriev I.V."/>
        </authorList>
    </citation>
    <scope>NUCLEOTIDE SEQUENCE [LARGE SCALE GENOMIC DNA]</scope>
    <source>
        <strain evidence="3">DTO 134E9</strain>
    </source>
</reference>
<proteinExistence type="predicted"/>
<organism evidence="2 3">
    <name type="scientific">Aspergillus wentii DTO 134E9</name>
    <dbReference type="NCBI Taxonomy" id="1073089"/>
    <lineage>
        <taxon>Eukaryota</taxon>
        <taxon>Fungi</taxon>
        <taxon>Dikarya</taxon>
        <taxon>Ascomycota</taxon>
        <taxon>Pezizomycotina</taxon>
        <taxon>Eurotiomycetes</taxon>
        <taxon>Eurotiomycetidae</taxon>
        <taxon>Eurotiales</taxon>
        <taxon>Aspergillaceae</taxon>
        <taxon>Aspergillus</taxon>
        <taxon>Aspergillus subgen. Cremei</taxon>
    </lineage>
</organism>
<dbReference type="VEuPathDB" id="FungiDB:ASPWEDRAFT_179702"/>
<evidence type="ECO:0000313" key="2">
    <source>
        <dbReference type="EMBL" id="OJJ38101.1"/>
    </source>
</evidence>
<dbReference type="InterPro" id="IPR051325">
    <property type="entry name" value="Nudix_hydrolase_domain"/>
</dbReference>
<dbReference type="GO" id="GO:0006167">
    <property type="term" value="P:AMP biosynthetic process"/>
    <property type="evidence" value="ECO:0007669"/>
    <property type="project" value="TreeGrafter"/>
</dbReference>
<dbReference type="GO" id="GO:0006754">
    <property type="term" value="P:ATP biosynthetic process"/>
    <property type="evidence" value="ECO:0007669"/>
    <property type="project" value="TreeGrafter"/>
</dbReference>
<dbReference type="OrthoDB" id="10259236at2759"/>
<dbReference type="AlphaFoldDB" id="A0A1L9RT15"/>
<dbReference type="EMBL" id="KV878210">
    <property type="protein sequence ID" value="OJJ38101.1"/>
    <property type="molecule type" value="Genomic_DNA"/>
</dbReference>
<keyword evidence="1" id="KW-0378">Hydrolase</keyword>
<evidence type="ECO:0000313" key="3">
    <source>
        <dbReference type="Proteomes" id="UP000184383"/>
    </source>
</evidence>
<dbReference type="PANTHER" id="PTHR21340:SF0">
    <property type="entry name" value="BIS(5'-NUCLEOSYL)-TETRAPHOSPHATASE [ASYMMETRICAL]"/>
    <property type="match status" value="1"/>
</dbReference>
<keyword evidence="3" id="KW-1185">Reference proteome</keyword>
<name>A0A1L9RT15_ASPWE</name>
<dbReference type="PANTHER" id="PTHR21340">
    <property type="entry name" value="DIADENOSINE 5,5-P1,P4-TETRAPHOSPHATE PYROPHOSPHOHYDROLASE MUTT"/>
    <property type="match status" value="1"/>
</dbReference>
<evidence type="ECO:0000256" key="1">
    <source>
        <dbReference type="ARBA" id="ARBA00022801"/>
    </source>
</evidence>
<protein>
    <recommendedName>
        <fullName evidence="4">Nudix hydrolase domain-containing protein</fullName>
    </recommendedName>
</protein>
<gene>
    <name evidence="2" type="ORF">ASPWEDRAFT_179702</name>
</gene>
<dbReference type="RefSeq" id="XP_040691777.1">
    <property type="nucleotide sequence ID" value="XM_040831804.1"/>
</dbReference>
<evidence type="ECO:0008006" key="4">
    <source>
        <dbReference type="Google" id="ProtNLM"/>
    </source>
</evidence>
<dbReference type="InterPro" id="IPR015797">
    <property type="entry name" value="NUDIX_hydrolase-like_dom_sf"/>
</dbReference>
<dbReference type="SUPFAM" id="SSF55811">
    <property type="entry name" value="Nudix"/>
    <property type="match status" value="1"/>
</dbReference>
<dbReference type="Proteomes" id="UP000184383">
    <property type="component" value="Unassembled WGS sequence"/>
</dbReference>
<dbReference type="GeneID" id="63747652"/>
<sequence length="151" mass="17089">MRIRSVVQPGWKIAKPMMIAAPNTTASTRDPTVISVLGVQELLKPSFVRQCPFYEAQDHTHLTTAASPDATFQYTSEQFVESCGAILFDLSDNNNNKVCLIHYNAKNEWMLAKGRRNCGECRQEAALREAREEQAIRPTFTQLQCILMPRN</sequence>
<dbReference type="STRING" id="1073089.A0A1L9RT15"/>
<dbReference type="GO" id="GO:0004081">
    <property type="term" value="F:bis(5'-nucleosyl)-tetraphosphatase (asymmetrical) activity"/>
    <property type="evidence" value="ECO:0007669"/>
    <property type="project" value="TreeGrafter"/>
</dbReference>
<accession>A0A1L9RT15</accession>